<protein>
    <submittedName>
        <fullName evidence="2">Phosphohistidine phosphatase</fullName>
        <ecNumber evidence="2">3.1.3.-</ecNumber>
    </submittedName>
</protein>
<dbReference type="Proteomes" id="UP000618382">
    <property type="component" value="Unassembled WGS sequence"/>
</dbReference>
<dbReference type="InterPro" id="IPR029033">
    <property type="entry name" value="His_PPase_superfam"/>
</dbReference>
<dbReference type="Gene3D" id="3.40.50.1240">
    <property type="entry name" value="Phosphoglycerate mutase-like"/>
    <property type="match status" value="1"/>
</dbReference>
<dbReference type="SMART" id="SM00855">
    <property type="entry name" value="PGAM"/>
    <property type="match status" value="1"/>
</dbReference>
<dbReference type="EMBL" id="JACCBK010000001">
    <property type="protein sequence ID" value="NYD84541.1"/>
    <property type="molecule type" value="Genomic_DNA"/>
</dbReference>
<dbReference type="GO" id="GO:0016787">
    <property type="term" value="F:hydrolase activity"/>
    <property type="evidence" value="ECO:0007669"/>
    <property type="project" value="UniProtKB-KW"/>
</dbReference>
<comment type="caution">
    <text evidence="2">The sequence shown here is derived from an EMBL/GenBank/DDBJ whole genome shotgun (WGS) entry which is preliminary data.</text>
</comment>
<gene>
    <name evidence="2" type="ORF">BKA21_000090</name>
    <name evidence="1" type="ORF">Col01nite_07650</name>
</gene>
<keyword evidence="2" id="KW-0378">Hydrolase</keyword>
<name>A0A7Y9FEH2_9CELL</name>
<dbReference type="RefSeq" id="WP_140459112.1">
    <property type="nucleotide sequence ID" value="NZ_BAABFI010000004.1"/>
</dbReference>
<evidence type="ECO:0000313" key="4">
    <source>
        <dbReference type="Proteomes" id="UP000618382"/>
    </source>
</evidence>
<evidence type="ECO:0000313" key="1">
    <source>
        <dbReference type="EMBL" id="GIG31606.1"/>
    </source>
</evidence>
<proteinExistence type="predicted"/>
<reference evidence="2 3" key="1">
    <citation type="submission" date="2020-07" db="EMBL/GenBank/DDBJ databases">
        <title>Sequencing the genomes of 1000 actinobacteria strains.</title>
        <authorList>
            <person name="Klenk H.-P."/>
        </authorList>
    </citation>
    <scope>NUCLEOTIDE SEQUENCE [LARGE SCALE GENOMIC DNA]</scope>
    <source>
        <strain evidence="2 3">DSM 24482</strain>
    </source>
</reference>
<evidence type="ECO:0000313" key="3">
    <source>
        <dbReference type="Proteomes" id="UP000577956"/>
    </source>
</evidence>
<dbReference type="AlphaFoldDB" id="A0A7Y9FEH2"/>
<dbReference type="PANTHER" id="PTHR47623">
    <property type="entry name" value="OS09G0287300 PROTEIN"/>
    <property type="match status" value="1"/>
</dbReference>
<dbReference type="EMBL" id="BONN01000002">
    <property type="protein sequence ID" value="GIG31606.1"/>
    <property type="molecule type" value="Genomic_DNA"/>
</dbReference>
<dbReference type="EC" id="3.1.3.-" evidence="2"/>
<evidence type="ECO:0000313" key="2">
    <source>
        <dbReference type="EMBL" id="NYD84541.1"/>
    </source>
</evidence>
<organism evidence="2 3">
    <name type="scientific">Cellulomonas oligotrophica</name>
    <dbReference type="NCBI Taxonomy" id="931536"/>
    <lineage>
        <taxon>Bacteria</taxon>
        <taxon>Bacillati</taxon>
        <taxon>Actinomycetota</taxon>
        <taxon>Actinomycetes</taxon>
        <taxon>Micrococcales</taxon>
        <taxon>Cellulomonadaceae</taxon>
        <taxon>Cellulomonas</taxon>
    </lineage>
</organism>
<sequence length="173" mass="17900">MTSHRLVLLRHAKAEHTDAVVDHARPLAIPGRRQATAVGGALAASGHAPDHVLCSSALRTRQTWDLVRLALTAAGAPEPPADVSDDLYDAGTGDLLDLVRSVPEDVRTLLVVGHEPTVSHVAAALAGPGSDEAVTARVRVGVPTAAWSVLEIDGPWQQTAPGGARLTGLHVPA</sequence>
<dbReference type="SUPFAM" id="SSF53254">
    <property type="entry name" value="Phosphoglycerate mutase-like"/>
    <property type="match status" value="1"/>
</dbReference>
<dbReference type="PANTHER" id="PTHR47623:SF1">
    <property type="entry name" value="OS09G0287300 PROTEIN"/>
    <property type="match status" value="1"/>
</dbReference>
<keyword evidence="4" id="KW-1185">Reference proteome</keyword>
<dbReference type="InterPro" id="IPR013078">
    <property type="entry name" value="His_Pase_superF_clade-1"/>
</dbReference>
<reference evidence="1 4" key="2">
    <citation type="submission" date="2021-01" db="EMBL/GenBank/DDBJ databases">
        <title>Whole genome shotgun sequence of Cellulomonas oligotrophica NBRC 109435.</title>
        <authorList>
            <person name="Komaki H."/>
            <person name="Tamura T."/>
        </authorList>
    </citation>
    <scope>NUCLEOTIDE SEQUENCE [LARGE SCALE GENOMIC DNA]</scope>
    <source>
        <strain evidence="1 4">NBRC 109435</strain>
    </source>
</reference>
<dbReference type="Pfam" id="PF00300">
    <property type="entry name" value="His_Phos_1"/>
    <property type="match status" value="1"/>
</dbReference>
<accession>A0A7Y9FEH2</accession>
<dbReference type="CDD" id="cd07067">
    <property type="entry name" value="HP_PGM_like"/>
    <property type="match status" value="1"/>
</dbReference>
<dbReference type="Proteomes" id="UP000577956">
    <property type="component" value="Unassembled WGS sequence"/>
</dbReference>